<evidence type="ECO:0000313" key="2">
    <source>
        <dbReference type="Proteomes" id="UP000677913"/>
    </source>
</evidence>
<dbReference type="EMBL" id="JAGSXH010000138">
    <property type="protein sequence ID" value="MBS2966312.1"/>
    <property type="molecule type" value="Genomic_DNA"/>
</dbReference>
<dbReference type="RefSeq" id="WP_211471263.1">
    <property type="nucleotide sequence ID" value="NZ_JAGSXH010000138.1"/>
</dbReference>
<sequence length="366" mass="40118">MTLSREPLAVREGADIALVREGVPASVVNALRAWIFETVKSDEDEAEHALIRLDLVVSDAYWQRYRQDVAQYKVRQAELDAQYEARQAAVEARQSATEKLSLTPVYAQSREFAPAPTSPYVRFLAYGTPAEMLWYVADDLLHALCAEPLPPDVPITTFARKFAARRRTKKITASLRRLLEESRSVYEIAPDDRGLRRRIDVSLAQQADQAEEFAMAAGRPAARQHLARARGKLLALDPEPDVAYGEAIRAVEAVANPFLLPRNPSPTLSLARDHLRDAAAKYEFVITAKSGVPGSVAVVVEMLSTLCSGQSDRHAGGPNNAPVTQESAESAFALAVTLVIWFSTGAVRRRPDALPRGRSAPPALGQ</sequence>
<evidence type="ECO:0000313" key="1">
    <source>
        <dbReference type="EMBL" id="MBS2966312.1"/>
    </source>
</evidence>
<dbReference type="Proteomes" id="UP000677913">
    <property type="component" value="Unassembled WGS sequence"/>
</dbReference>
<keyword evidence="2" id="KW-1185">Reference proteome</keyword>
<dbReference type="AlphaFoldDB" id="A0A8J7WTR1"/>
<reference evidence="1" key="1">
    <citation type="submission" date="2021-04" db="EMBL/GenBank/DDBJ databases">
        <title>Genome based classification of Actinospica acidithermotolerans sp. nov., an actinobacterium isolated from an Indonesian hot spring.</title>
        <authorList>
            <person name="Kusuma A.B."/>
            <person name="Putra K.E."/>
            <person name="Nafisah S."/>
            <person name="Loh J."/>
            <person name="Nouioui I."/>
            <person name="Goodfellow M."/>
        </authorList>
    </citation>
    <scope>NUCLEOTIDE SEQUENCE</scope>
    <source>
        <strain evidence="1">DSM 45618</strain>
    </source>
</reference>
<comment type="caution">
    <text evidence="1">The sequence shown here is derived from an EMBL/GenBank/DDBJ whole genome shotgun (WGS) entry which is preliminary data.</text>
</comment>
<accession>A0A8J7WTR1</accession>
<gene>
    <name evidence="1" type="ORF">KGA66_24920</name>
</gene>
<name>A0A8J7WTR1_9ACTN</name>
<organism evidence="1 2">
    <name type="scientific">Actinocrinis puniceicyclus</name>
    <dbReference type="NCBI Taxonomy" id="977794"/>
    <lineage>
        <taxon>Bacteria</taxon>
        <taxon>Bacillati</taxon>
        <taxon>Actinomycetota</taxon>
        <taxon>Actinomycetes</taxon>
        <taxon>Catenulisporales</taxon>
        <taxon>Actinospicaceae</taxon>
        <taxon>Actinocrinis</taxon>
    </lineage>
</organism>
<proteinExistence type="predicted"/>
<protein>
    <submittedName>
        <fullName evidence="1">Uncharacterized protein</fullName>
    </submittedName>
</protein>